<evidence type="ECO:0000256" key="1">
    <source>
        <dbReference type="SAM" id="MobiDB-lite"/>
    </source>
</evidence>
<organism evidence="2 3">
    <name type="scientific">Agromyces mariniharenae</name>
    <dbReference type="NCBI Taxonomy" id="2604423"/>
    <lineage>
        <taxon>Bacteria</taxon>
        <taxon>Bacillati</taxon>
        <taxon>Actinomycetota</taxon>
        <taxon>Actinomycetes</taxon>
        <taxon>Micrococcales</taxon>
        <taxon>Microbacteriaceae</taxon>
        <taxon>Agromyces</taxon>
    </lineage>
</organism>
<dbReference type="RefSeq" id="WP_148732437.1">
    <property type="nucleotide sequence ID" value="NZ_VSSB01000001.1"/>
</dbReference>
<reference evidence="2 3" key="1">
    <citation type="submission" date="2019-08" db="EMBL/GenBank/DDBJ databases">
        <authorList>
            <person name="Hu J."/>
        </authorList>
    </citation>
    <scope>NUCLEOTIDE SEQUENCE [LARGE SCALE GENOMIC DNA]</scope>
    <source>
        <strain evidence="2 3">NEAU-184</strain>
    </source>
</reference>
<dbReference type="EMBL" id="VSSB01000001">
    <property type="protein sequence ID" value="TYL52974.1"/>
    <property type="molecule type" value="Genomic_DNA"/>
</dbReference>
<keyword evidence="3" id="KW-1185">Reference proteome</keyword>
<feature type="region of interest" description="Disordered" evidence="1">
    <location>
        <begin position="215"/>
        <end position="249"/>
    </location>
</feature>
<proteinExistence type="predicted"/>
<dbReference type="Proteomes" id="UP000325243">
    <property type="component" value="Unassembled WGS sequence"/>
</dbReference>
<evidence type="ECO:0000313" key="3">
    <source>
        <dbReference type="Proteomes" id="UP000325243"/>
    </source>
</evidence>
<feature type="compositionally biased region" description="Gly residues" evidence="1">
    <location>
        <begin position="223"/>
        <end position="234"/>
    </location>
</feature>
<gene>
    <name evidence="2" type="ORF">FYC51_04390</name>
</gene>
<sequence>MTQGLAAKAAMMQVASRFMALPRWTKVAAVAGVMIVVVGAVSIPLAAVAVDAHNRELSFVAEADAAAAERESAAEVAAALAEAKEAAAGLNAEYAGLTVLLAAAVHPDAAAAFEAARVQLALAIASGGSEDLSAAAAALTDALHDLVASVKGQADGLIAASPLAGASLDALTQAVTDLATADDVTAALTRVKAASEAVVAAQQAAADAAARQAAEAEAKAGQGPSGGGAPGGDPTGAVTWGGPFPDPAIMQMHPGPREWCGPNPTGQVVTLQFGWDARPGNTVDIYYALTDGDYLATSGFILLASGLGTSGSVSIPVTCPVGPGPTQLITVRAVANNENGSVASHYWGL</sequence>
<protein>
    <submittedName>
        <fullName evidence="2">Uncharacterized protein</fullName>
    </submittedName>
</protein>
<comment type="caution">
    <text evidence="2">The sequence shown here is derived from an EMBL/GenBank/DDBJ whole genome shotgun (WGS) entry which is preliminary data.</text>
</comment>
<dbReference type="AlphaFoldDB" id="A0A5S4V1A5"/>
<name>A0A5S4V1A5_9MICO</name>
<evidence type="ECO:0000313" key="2">
    <source>
        <dbReference type="EMBL" id="TYL52974.1"/>
    </source>
</evidence>
<accession>A0A5S4V1A5</accession>